<dbReference type="Pfam" id="PF00067">
    <property type="entry name" value="p450"/>
    <property type="match status" value="2"/>
</dbReference>
<organism evidence="8 9">
    <name type="scientific">Nonomuraea diastatica</name>
    <dbReference type="NCBI Taxonomy" id="1848329"/>
    <lineage>
        <taxon>Bacteria</taxon>
        <taxon>Bacillati</taxon>
        <taxon>Actinomycetota</taxon>
        <taxon>Actinomycetes</taxon>
        <taxon>Streptosporangiales</taxon>
        <taxon>Streptosporangiaceae</taxon>
        <taxon>Nonomuraea</taxon>
    </lineage>
</organism>
<dbReference type="Gene3D" id="1.10.630.10">
    <property type="entry name" value="Cytochrome P450"/>
    <property type="match status" value="1"/>
</dbReference>
<keyword evidence="2 7" id="KW-0349">Heme</keyword>
<keyword evidence="5 7" id="KW-0408">Iron</keyword>
<dbReference type="InterPro" id="IPR017972">
    <property type="entry name" value="Cyt_P450_CS"/>
</dbReference>
<dbReference type="GO" id="GO:0020037">
    <property type="term" value="F:heme binding"/>
    <property type="evidence" value="ECO:0007669"/>
    <property type="project" value="InterPro"/>
</dbReference>
<dbReference type="SUPFAM" id="SSF48264">
    <property type="entry name" value="Cytochrome P450"/>
    <property type="match status" value="1"/>
</dbReference>
<evidence type="ECO:0000313" key="9">
    <source>
        <dbReference type="Proteomes" id="UP000294543"/>
    </source>
</evidence>
<dbReference type="FunFam" id="1.10.630.10:FF:000018">
    <property type="entry name" value="Cytochrome P450 monooxygenase"/>
    <property type="match status" value="1"/>
</dbReference>
<dbReference type="PANTHER" id="PTHR46696:SF1">
    <property type="entry name" value="CYTOCHROME P450 YJIB-RELATED"/>
    <property type="match status" value="1"/>
</dbReference>
<evidence type="ECO:0000256" key="3">
    <source>
        <dbReference type="ARBA" id="ARBA00022723"/>
    </source>
</evidence>
<dbReference type="PRINTS" id="PR00359">
    <property type="entry name" value="BP450"/>
</dbReference>
<evidence type="ECO:0000313" key="8">
    <source>
        <dbReference type="EMBL" id="TDD22686.1"/>
    </source>
</evidence>
<evidence type="ECO:0000256" key="6">
    <source>
        <dbReference type="ARBA" id="ARBA00023033"/>
    </source>
</evidence>
<dbReference type="Proteomes" id="UP000294543">
    <property type="component" value="Unassembled WGS sequence"/>
</dbReference>
<proteinExistence type="inferred from homology"/>
<dbReference type="PANTHER" id="PTHR46696">
    <property type="entry name" value="P450, PUTATIVE (EUROFUNG)-RELATED"/>
    <property type="match status" value="1"/>
</dbReference>
<protein>
    <submittedName>
        <fullName evidence="8">Cytochrome P450</fullName>
    </submittedName>
</protein>
<dbReference type="OrthoDB" id="4133219at2"/>
<reference evidence="8 9" key="1">
    <citation type="submission" date="2019-03" db="EMBL/GenBank/DDBJ databases">
        <title>Draft genome sequences of novel Actinobacteria.</title>
        <authorList>
            <person name="Sahin N."/>
            <person name="Ay H."/>
            <person name="Saygin H."/>
        </authorList>
    </citation>
    <scope>NUCLEOTIDE SEQUENCE [LARGE SCALE GENOMIC DNA]</scope>
    <source>
        <strain evidence="8 9">KC712</strain>
    </source>
</reference>
<sequence>MTEAISRHPNADDLSDFPFQRRCPFAPPPEYGQLRDTDPVSKVRLPDGSTVWLITRYEDVRTVLTSPAFSADATRPGFPAIQPELRQLFNNPPFVRKDPPQHTLERRALIGEFTVKRMKALRPGIQSTVDQLLDDMLRTTPPVDLVQALALPVPSLVICRLLGVPYADHEFFQSATRTLLTRATTREQFTAAMGSLFGYMNELITQKQRHPTDDLLSRLITGHLEPAGELSRENVLKMCTLLLQAGHETTANMIALGTVTLLNNPDQLAALHADPGLLPGAIEEMLRQLSIADTGSVRIATDDVEISGTTIRAGDGVLALLGAANADPAVFADAETFDLRRGARHHVAFGYGIHQCLGQNLARMELEIVFATLFERVPSLRLATPVTELPYKHDGAYGVYELPVDW</sequence>
<dbReference type="RefSeq" id="WP_132507422.1">
    <property type="nucleotide sequence ID" value="NZ_SMKP01000023.1"/>
</dbReference>
<evidence type="ECO:0000256" key="2">
    <source>
        <dbReference type="ARBA" id="ARBA00022617"/>
    </source>
</evidence>
<comment type="caution">
    <text evidence="8">The sequence shown here is derived from an EMBL/GenBank/DDBJ whole genome shotgun (WGS) entry which is preliminary data.</text>
</comment>
<dbReference type="InterPro" id="IPR002397">
    <property type="entry name" value="Cyt_P450_B"/>
</dbReference>
<dbReference type="GO" id="GO:0004497">
    <property type="term" value="F:monooxygenase activity"/>
    <property type="evidence" value="ECO:0007669"/>
    <property type="project" value="UniProtKB-KW"/>
</dbReference>
<evidence type="ECO:0000256" key="5">
    <source>
        <dbReference type="ARBA" id="ARBA00023004"/>
    </source>
</evidence>
<gene>
    <name evidence="8" type="ORF">E1294_10875</name>
</gene>
<name>A0A4R4WXY9_9ACTN</name>
<keyword evidence="6 7" id="KW-0503">Monooxygenase</keyword>
<accession>A0A4R4WXY9</accession>
<keyword evidence="3 7" id="KW-0479">Metal-binding</keyword>
<dbReference type="PRINTS" id="PR00385">
    <property type="entry name" value="P450"/>
</dbReference>
<comment type="similarity">
    <text evidence="1 7">Belongs to the cytochrome P450 family.</text>
</comment>
<dbReference type="GO" id="GO:0005506">
    <property type="term" value="F:iron ion binding"/>
    <property type="evidence" value="ECO:0007669"/>
    <property type="project" value="InterPro"/>
</dbReference>
<dbReference type="PROSITE" id="PS00086">
    <property type="entry name" value="CYTOCHROME_P450"/>
    <property type="match status" value="1"/>
</dbReference>
<dbReference type="EMBL" id="SMKP01000023">
    <property type="protein sequence ID" value="TDD22686.1"/>
    <property type="molecule type" value="Genomic_DNA"/>
</dbReference>
<keyword evidence="4 7" id="KW-0560">Oxidoreductase</keyword>
<evidence type="ECO:0000256" key="4">
    <source>
        <dbReference type="ARBA" id="ARBA00023002"/>
    </source>
</evidence>
<dbReference type="InterPro" id="IPR001128">
    <property type="entry name" value="Cyt_P450"/>
</dbReference>
<keyword evidence="9" id="KW-1185">Reference proteome</keyword>
<dbReference type="AlphaFoldDB" id="A0A4R4WXY9"/>
<evidence type="ECO:0000256" key="7">
    <source>
        <dbReference type="RuleBase" id="RU000461"/>
    </source>
</evidence>
<dbReference type="GO" id="GO:0016705">
    <property type="term" value="F:oxidoreductase activity, acting on paired donors, with incorporation or reduction of molecular oxygen"/>
    <property type="evidence" value="ECO:0007669"/>
    <property type="project" value="InterPro"/>
</dbReference>
<dbReference type="CDD" id="cd11030">
    <property type="entry name" value="CYP105-like"/>
    <property type="match status" value="1"/>
</dbReference>
<dbReference type="InterPro" id="IPR036396">
    <property type="entry name" value="Cyt_P450_sf"/>
</dbReference>
<evidence type="ECO:0000256" key="1">
    <source>
        <dbReference type="ARBA" id="ARBA00010617"/>
    </source>
</evidence>